<dbReference type="NCBIfam" id="TIGR04354">
    <property type="entry name" value="amphi-Trp"/>
    <property type="match status" value="1"/>
</dbReference>
<evidence type="ECO:0000313" key="3">
    <source>
        <dbReference type="EMBL" id="MDF0590301.1"/>
    </source>
</evidence>
<feature type="domain" description="Amphi-Trp" evidence="2">
    <location>
        <begin position="29"/>
        <end position="96"/>
    </location>
</feature>
<reference evidence="3 4" key="1">
    <citation type="submission" date="2023-03" db="EMBL/GenBank/DDBJ databases">
        <title>WGS of Methanotrichaceae archaeon Mx.</title>
        <authorList>
            <person name="Sorokin D.Y."/>
            <person name="Merkel A.Y."/>
        </authorList>
    </citation>
    <scope>NUCLEOTIDE SEQUENCE [LARGE SCALE GENOMIC DNA]</scope>
    <source>
        <strain evidence="3 4">Mx</strain>
    </source>
</reference>
<gene>
    <name evidence="3" type="ORF">P0O15_03830</name>
</gene>
<feature type="region of interest" description="Disordered" evidence="1">
    <location>
        <begin position="1"/>
        <end position="27"/>
    </location>
</feature>
<proteinExistence type="predicted"/>
<accession>A0ABT5X6I5</accession>
<evidence type="ECO:0000259" key="2">
    <source>
        <dbReference type="Pfam" id="PF20068"/>
    </source>
</evidence>
<evidence type="ECO:0000313" key="4">
    <source>
        <dbReference type="Proteomes" id="UP001220010"/>
    </source>
</evidence>
<keyword evidence="4" id="KW-1185">Reference proteome</keyword>
<sequence>MPIIVPKGTGPGAGSTGTPGRGSGAMGKIEEEYPISFTEAAAFLRELAGTLERRGAVEMDLAGGRVALNPDEPITLEISFKEDAKKKKLEVELEIKEHFAVSAMEGGRPKVI</sequence>
<name>A0ABT5X6I5_9EURY</name>
<comment type="caution">
    <text evidence="3">The sequence shown here is derived from an EMBL/GenBank/DDBJ whole genome shotgun (WGS) entry which is preliminary data.</text>
</comment>
<feature type="compositionally biased region" description="Gly residues" evidence="1">
    <location>
        <begin position="9"/>
        <end position="25"/>
    </location>
</feature>
<dbReference type="Pfam" id="PF20068">
    <property type="entry name" value="Amphi-Trp"/>
    <property type="match status" value="1"/>
</dbReference>
<dbReference type="EMBL" id="JARFPK010000010">
    <property type="protein sequence ID" value="MDF0590301.1"/>
    <property type="molecule type" value="Genomic_DNA"/>
</dbReference>
<evidence type="ECO:0000256" key="1">
    <source>
        <dbReference type="SAM" id="MobiDB-lite"/>
    </source>
</evidence>
<dbReference type="Proteomes" id="UP001220010">
    <property type="component" value="Unassembled WGS sequence"/>
</dbReference>
<dbReference type="RefSeq" id="WP_316966049.1">
    <property type="nucleotide sequence ID" value="NZ_JARFPK010000010.1"/>
</dbReference>
<protein>
    <submittedName>
        <fullName evidence="3">Amphi-Trp domain-containing protein</fullName>
    </submittedName>
</protein>
<organism evidence="3 4">
    <name type="scientific">Candidatus Methanocrinis natronophilus</name>
    <dbReference type="NCBI Taxonomy" id="3033396"/>
    <lineage>
        <taxon>Archaea</taxon>
        <taxon>Methanobacteriati</taxon>
        <taxon>Methanobacteriota</taxon>
        <taxon>Stenosarchaea group</taxon>
        <taxon>Methanomicrobia</taxon>
        <taxon>Methanotrichales</taxon>
        <taxon>Methanotrichaceae</taxon>
        <taxon>Methanocrinis</taxon>
    </lineage>
</organism>
<dbReference type="InterPro" id="IPR027598">
    <property type="entry name" value="Amphi-Trp_dom"/>
</dbReference>